<dbReference type="EMBL" id="BSYO01000023">
    <property type="protein sequence ID" value="GMH21294.1"/>
    <property type="molecule type" value="Genomic_DNA"/>
</dbReference>
<comment type="caution">
    <text evidence="2">The sequence shown here is derived from an EMBL/GenBank/DDBJ whole genome shotgun (WGS) entry which is preliminary data.</text>
</comment>
<feature type="region of interest" description="Disordered" evidence="1">
    <location>
        <begin position="35"/>
        <end position="66"/>
    </location>
</feature>
<proteinExistence type="predicted"/>
<evidence type="ECO:0000256" key="1">
    <source>
        <dbReference type="SAM" id="MobiDB-lite"/>
    </source>
</evidence>
<evidence type="ECO:0000313" key="2">
    <source>
        <dbReference type="EMBL" id="GMH21294.1"/>
    </source>
</evidence>
<dbReference type="Proteomes" id="UP001279734">
    <property type="component" value="Unassembled WGS sequence"/>
</dbReference>
<organism evidence="2 3">
    <name type="scientific">Nepenthes gracilis</name>
    <name type="common">Slender pitcher plant</name>
    <dbReference type="NCBI Taxonomy" id="150966"/>
    <lineage>
        <taxon>Eukaryota</taxon>
        <taxon>Viridiplantae</taxon>
        <taxon>Streptophyta</taxon>
        <taxon>Embryophyta</taxon>
        <taxon>Tracheophyta</taxon>
        <taxon>Spermatophyta</taxon>
        <taxon>Magnoliopsida</taxon>
        <taxon>eudicotyledons</taxon>
        <taxon>Gunneridae</taxon>
        <taxon>Pentapetalae</taxon>
        <taxon>Caryophyllales</taxon>
        <taxon>Nepenthaceae</taxon>
        <taxon>Nepenthes</taxon>
    </lineage>
</organism>
<dbReference type="AlphaFoldDB" id="A0AAD3T289"/>
<feature type="region of interest" description="Disordered" evidence="1">
    <location>
        <begin position="95"/>
        <end position="121"/>
    </location>
</feature>
<sequence length="420" mass="44868">MLFSHQKIVLCKCSASEVELVVEVEVEAPGNSLRLRPAGKSPRTGAFSKFHPQTSPLSSRMSCFPRSPGNPSVGKSECLTASVVDLEVLNLKTPCDQSGDQAGHEGPAEASAFLPPPAGDDSSVLGVAEPVGCDQVAASGVSLFHELGPVSDPGEIVLEDMNSLSPGVWVADQIQGSLQSAVSLHDRPQASDAELGLSDAEGCNRLLPVLDPKFCCQQVLPASQNLSPAMALDEAPLLKVVRFAPEFLSATAPSCAPLRRKLSPCSDVCSSVDVVNHDLMVPPLDGLAAIDPDLTPYPISRISIKYSLAVSTSGEPFSSISNGSLDRAKKKARSRTLAGLDLRLLIWTWSPLALRLVWLCYRGVVCANLELLPDWFPIMACPSAAICRFCLPLGHLLVWIASDAECRLQFAFIRLSWFAD</sequence>
<accession>A0AAD3T289</accession>
<name>A0AAD3T289_NEPGR</name>
<evidence type="ECO:0000313" key="3">
    <source>
        <dbReference type="Proteomes" id="UP001279734"/>
    </source>
</evidence>
<feature type="compositionally biased region" description="Polar residues" evidence="1">
    <location>
        <begin position="51"/>
        <end position="61"/>
    </location>
</feature>
<reference evidence="2" key="1">
    <citation type="submission" date="2023-05" db="EMBL/GenBank/DDBJ databases">
        <title>Nepenthes gracilis genome sequencing.</title>
        <authorList>
            <person name="Fukushima K."/>
        </authorList>
    </citation>
    <scope>NUCLEOTIDE SEQUENCE</scope>
    <source>
        <strain evidence="2">SING2019-196</strain>
    </source>
</reference>
<gene>
    <name evidence="2" type="ORF">Nepgr_023136</name>
</gene>
<keyword evidence="3" id="KW-1185">Reference proteome</keyword>
<protein>
    <submittedName>
        <fullName evidence="2">Uncharacterized protein</fullName>
    </submittedName>
</protein>